<dbReference type="InterPro" id="IPR003400">
    <property type="entry name" value="ExbD"/>
</dbReference>
<organism evidence="9 10">
    <name type="scientific">Blastopirellula retiformator</name>
    <dbReference type="NCBI Taxonomy" id="2527970"/>
    <lineage>
        <taxon>Bacteria</taxon>
        <taxon>Pseudomonadati</taxon>
        <taxon>Planctomycetota</taxon>
        <taxon>Planctomycetia</taxon>
        <taxon>Pirellulales</taxon>
        <taxon>Pirellulaceae</taxon>
        <taxon>Blastopirellula</taxon>
    </lineage>
</organism>
<proteinExistence type="inferred from homology"/>
<evidence type="ECO:0000256" key="1">
    <source>
        <dbReference type="ARBA" id="ARBA00004162"/>
    </source>
</evidence>
<keyword evidence="5 8" id="KW-1133">Transmembrane helix</keyword>
<keyword evidence="7" id="KW-0813">Transport</keyword>
<dbReference type="Pfam" id="PF02472">
    <property type="entry name" value="ExbD"/>
    <property type="match status" value="1"/>
</dbReference>
<evidence type="ECO:0000256" key="6">
    <source>
        <dbReference type="ARBA" id="ARBA00023136"/>
    </source>
</evidence>
<dbReference type="GO" id="GO:0015031">
    <property type="term" value="P:protein transport"/>
    <property type="evidence" value="ECO:0007669"/>
    <property type="project" value="UniProtKB-KW"/>
</dbReference>
<dbReference type="PANTHER" id="PTHR30558">
    <property type="entry name" value="EXBD MEMBRANE COMPONENT OF PMF-DRIVEN MACROMOLECULE IMPORT SYSTEM"/>
    <property type="match status" value="1"/>
</dbReference>
<evidence type="ECO:0000256" key="5">
    <source>
        <dbReference type="ARBA" id="ARBA00022989"/>
    </source>
</evidence>
<comment type="caution">
    <text evidence="9">The sequence shown here is derived from an EMBL/GenBank/DDBJ whole genome shotgun (WGS) entry which is preliminary data.</text>
</comment>
<evidence type="ECO:0000256" key="4">
    <source>
        <dbReference type="ARBA" id="ARBA00022692"/>
    </source>
</evidence>
<evidence type="ECO:0000256" key="2">
    <source>
        <dbReference type="ARBA" id="ARBA00005811"/>
    </source>
</evidence>
<keyword evidence="3" id="KW-1003">Cell membrane</keyword>
<dbReference type="PANTHER" id="PTHR30558:SF3">
    <property type="entry name" value="BIOPOLYMER TRANSPORT PROTEIN EXBD-RELATED"/>
    <property type="match status" value="1"/>
</dbReference>
<dbReference type="AlphaFoldDB" id="A0A5C5V0B6"/>
<dbReference type="RefSeq" id="WP_146434341.1">
    <property type="nucleotide sequence ID" value="NZ_SJPF01000004.1"/>
</dbReference>
<keyword evidence="7" id="KW-0653">Protein transport</keyword>
<dbReference type="OrthoDB" id="276842at2"/>
<evidence type="ECO:0000313" key="10">
    <source>
        <dbReference type="Proteomes" id="UP000318878"/>
    </source>
</evidence>
<name>A0A5C5V0B6_9BACT</name>
<reference evidence="9 10" key="1">
    <citation type="submission" date="2019-02" db="EMBL/GenBank/DDBJ databases">
        <title>Deep-cultivation of Planctomycetes and their phenomic and genomic characterization uncovers novel biology.</title>
        <authorList>
            <person name="Wiegand S."/>
            <person name="Jogler M."/>
            <person name="Boedeker C."/>
            <person name="Pinto D."/>
            <person name="Vollmers J."/>
            <person name="Rivas-Marin E."/>
            <person name="Kohn T."/>
            <person name="Peeters S.H."/>
            <person name="Heuer A."/>
            <person name="Rast P."/>
            <person name="Oberbeckmann S."/>
            <person name="Bunk B."/>
            <person name="Jeske O."/>
            <person name="Meyerdierks A."/>
            <person name="Storesund J.E."/>
            <person name="Kallscheuer N."/>
            <person name="Luecker S."/>
            <person name="Lage O.M."/>
            <person name="Pohl T."/>
            <person name="Merkel B.J."/>
            <person name="Hornburger P."/>
            <person name="Mueller R.-W."/>
            <person name="Bruemmer F."/>
            <person name="Labrenz M."/>
            <person name="Spormann A.M."/>
            <person name="Op Den Camp H."/>
            <person name="Overmann J."/>
            <person name="Amann R."/>
            <person name="Jetten M.S.M."/>
            <person name="Mascher T."/>
            <person name="Medema M.H."/>
            <person name="Devos D.P."/>
            <person name="Kaster A.-K."/>
            <person name="Ovreas L."/>
            <person name="Rohde M."/>
            <person name="Galperin M.Y."/>
            <person name="Jogler C."/>
        </authorList>
    </citation>
    <scope>NUCLEOTIDE SEQUENCE [LARGE SCALE GENOMIC DNA]</scope>
    <source>
        <strain evidence="9 10">Enr8</strain>
    </source>
</reference>
<dbReference type="GO" id="GO:0022857">
    <property type="term" value="F:transmembrane transporter activity"/>
    <property type="evidence" value="ECO:0007669"/>
    <property type="project" value="InterPro"/>
</dbReference>
<accession>A0A5C5V0B6</accession>
<dbReference type="Gene3D" id="3.30.420.270">
    <property type="match status" value="1"/>
</dbReference>
<dbReference type="EMBL" id="SJPF01000004">
    <property type="protein sequence ID" value="TWT31858.1"/>
    <property type="molecule type" value="Genomic_DNA"/>
</dbReference>
<dbReference type="GO" id="GO:0005886">
    <property type="term" value="C:plasma membrane"/>
    <property type="evidence" value="ECO:0007669"/>
    <property type="project" value="UniProtKB-SubCell"/>
</dbReference>
<gene>
    <name evidence="9" type="primary">exbD_2</name>
    <name evidence="9" type="ORF">Enr8_37830</name>
</gene>
<evidence type="ECO:0000256" key="7">
    <source>
        <dbReference type="RuleBase" id="RU003879"/>
    </source>
</evidence>
<comment type="similarity">
    <text evidence="2 7">Belongs to the ExbD/TolR family.</text>
</comment>
<keyword evidence="10" id="KW-1185">Reference proteome</keyword>
<evidence type="ECO:0000313" key="9">
    <source>
        <dbReference type="EMBL" id="TWT31858.1"/>
    </source>
</evidence>
<protein>
    <submittedName>
        <fullName evidence="9">Biopolymer transport protein ExbD</fullName>
    </submittedName>
</protein>
<evidence type="ECO:0000256" key="8">
    <source>
        <dbReference type="SAM" id="Phobius"/>
    </source>
</evidence>
<comment type="subcellular location">
    <subcellularLocation>
        <location evidence="1">Cell membrane</location>
        <topology evidence="1">Single-pass membrane protein</topology>
    </subcellularLocation>
    <subcellularLocation>
        <location evidence="7">Cell membrane</location>
        <topology evidence="7">Single-pass type II membrane protein</topology>
    </subcellularLocation>
</comment>
<keyword evidence="6 8" id="KW-0472">Membrane</keyword>
<dbReference type="Proteomes" id="UP000318878">
    <property type="component" value="Unassembled WGS sequence"/>
</dbReference>
<feature type="transmembrane region" description="Helical" evidence="8">
    <location>
        <begin position="12"/>
        <end position="33"/>
    </location>
</feature>
<keyword evidence="4 7" id="KW-0812">Transmembrane</keyword>
<sequence>MAVKVKKSNALLALNITPLIDVVFLLLVFFMVMTRFDEEDYKLDVALPTASEAQPLIAQPRELIINVNADGKYHVQGDFVSLERLEEMLQQAAANNPDAAVIIRADRRCRLEFPVSVMNACNKVHLTNYSLTTSAPERID</sequence>
<evidence type="ECO:0000256" key="3">
    <source>
        <dbReference type="ARBA" id="ARBA00022475"/>
    </source>
</evidence>